<comment type="caution">
    <text evidence="1">The sequence shown here is derived from an EMBL/GenBank/DDBJ whole genome shotgun (WGS) entry which is preliminary data.</text>
</comment>
<gene>
    <name evidence="1" type="ORF">PEDI_35050</name>
</gene>
<organism evidence="1 2">
    <name type="scientific">Persicobacter diffluens</name>
    <dbReference type="NCBI Taxonomy" id="981"/>
    <lineage>
        <taxon>Bacteria</taxon>
        <taxon>Pseudomonadati</taxon>
        <taxon>Bacteroidota</taxon>
        <taxon>Cytophagia</taxon>
        <taxon>Cytophagales</taxon>
        <taxon>Persicobacteraceae</taxon>
        <taxon>Persicobacter</taxon>
    </lineage>
</organism>
<protein>
    <recommendedName>
        <fullName evidence="3">Lipoprotein</fullName>
    </recommendedName>
</protein>
<name>A0AAN5ANK4_9BACT</name>
<evidence type="ECO:0000313" key="1">
    <source>
        <dbReference type="EMBL" id="GJM62953.1"/>
    </source>
</evidence>
<evidence type="ECO:0008006" key="3">
    <source>
        <dbReference type="Google" id="ProtNLM"/>
    </source>
</evidence>
<dbReference type="Proteomes" id="UP001310022">
    <property type="component" value="Unassembled WGS sequence"/>
</dbReference>
<dbReference type="EMBL" id="BQKE01000002">
    <property type="protein sequence ID" value="GJM62953.1"/>
    <property type="molecule type" value="Genomic_DNA"/>
</dbReference>
<reference evidence="1 2" key="1">
    <citation type="submission" date="2021-12" db="EMBL/GenBank/DDBJ databases">
        <title>Genome sequencing of bacteria with rrn-lacking chromosome and rrn-plasmid.</title>
        <authorList>
            <person name="Anda M."/>
            <person name="Iwasaki W."/>
        </authorList>
    </citation>
    <scope>NUCLEOTIDE SEQUENCE [LARGE SCALE GENOMIC DNA]</scope>
    <source>
        <strain evidence="1 2">NBRC 15940</strain>
    </source>
</reference>
<proteinExistence type="predicted"/>
<evidence type="ECO:0000313" key="2">
    <source>
        <dbReference type="Proteomes" id="UP001310022"/>
    </source>
</evidence>
<dbReference type="AlphaFoldDB" id="A0AAN5ANK4"/>
<accession>A0AAN5ANK4</accession>
<dbReference type="PROSITE" id="PS51257">
    <property type="entry name" value="PROKAR_LIPOPROTEIN"/>
    <property type="match status" value="1"/>
</dbReference>
<sequence>MNMKTIIFLIHLSILSSSMSCNKWAKYLVNSSVQVILDPIILVDGNLEFDLWIGIPTSDYNKIDSIEYFLFYVNQVEEKD</sequence>
<keyword evidence="2" id="KW-1185">Reference proteome</keyword>